<feature type="compositionally biased region" description="Basic and acidic residues" evidence="1">
    <location>
        <begin position="29"/>
        <end position="59"/>
    </location>
</feature>
<organism evidence="2 3">
    <name type="scientific">Luteolibacter rhizosphaerae</name>
    <dbReference type="NCBI Taxonomy" id="2989719"/>
    <lineage>
        <taxon>Bacteria</taxon>
        <taxon>Pseudomonadati</taxon>
        <taxon>Verrucomicrobiota</taxon>
        <taxon>Verrucomicrobiia</taxon>
        <taxon>Verrucomicrobiales</taxon>
        <taxon>Verrucomicrobiaceae</taxon>
        <taxon>Luteolibacter</taxon>
    </lineage>
</organism>
<comment type="caution">
    <text evidence="2">The sequence shown here is derived from an EMBL/GenBank/DDBJ whole genome shotgun (WGS) entry which is preliminary data.</text>
</comment>
<protein>
    <recommendedName>
        <fullName evidence="4">LTXXQ motif family protein</fullName>
    </recommendedName>
</protein>
<dbReference type="Proteomes" id="UP001165653">
    <property type="component" value="Unassembled WGS sequence"/>
</dbReference>
<gene>
    <name evidence="2" type="ORF">OJ996_14895</name>
</gene>
<evidence type="ECO:0008006" key="4">
    <source>
        <dbReference type="Google" id="ProtNLM"/>
    </source>
</evidence>
<feature type="region of interest" description="Disordered" evidence="1">
    <location>
        <begin position="27"/>
        <end position="80"/>
    </location>
</feature>
<dbReference type="EMBL" id="JAPDDR010000007">
    <property type="protein sequence ID" value="MCW1914873.1"/>
    <property type="molecule type" value="Genomic_DNA"/>
</dbReference>
<name>A0ABT3G4W6_9BACT</name>
<evidence type="ECO:0000313" key="2">
    <source>
        <dbReference type="EMBL" id="MCW1914873.1"/>
    </source>
</evidence>
<proteinExistence type="predicted"/>
<dbReference type="RefSeq" id="WP_264514409.1">
    <property type="nucleotide sequence ID" value="NZ_JAPDDR010000007.1"/>
</dbReference>
<evidence type="ECO:0000313" key="3">
    <source>
        <dbReference type="Proteomes" id="UP001165653"/>
    </source>
</evidence>
<keyword evidence="3" id="KW-1185">Reference proteome</keyword>
<accession>A0ABT3G4W6</accession>
<sequence>MKSSNLIAIGAALAGFAIGWIAKPSGEAPAEKTAEMADAGKKPRAGMDSKSGDRSERPLVLKQRPSAKGSAERDPEISAAERNFQVSFSSAGERTNNARLNRLSEALGLSEEQKTAVNALLSGRREGFKDLKGKGKTPSEMVAEAGNSVAVFENALKDVLDDEQMQAYQDLKVRERQNDIEAKAATEFADLVRQVDLSIEQRDQAMEAMRKISEESFAKRPAGWELMSESMEMMGGLYNDAFENMSGFLDDPAVMGNPAEMQKRMNEAHRAASEQKVSRLTEILTPAQLQQFRATLDARSNFREISPVPPTPQR</sequence>
<reference evidence="2" key="1">
    <citation type="submission" date="2022-10" db="EMBL/GenBank/DDBJ databases">
        <title>Luteolibacter sp. GHJ8, whole genome shotgun sequencing project.</title>
        <authorList>
            <person name="Zhao G."/>
            <person name="Shen L."/>
        </authorList>
    </citation>
    <scope>NUCLEOTIDE SEQUENCE</scope>
    <source>
        <strain evidence="2">GHJ8</strain>
    </source>
</reference>
<evidence type="ECO:0000256" key="1">
    <source>
        <dbReference type="SAM" id="MobiDB-lite"/>
    </source>
</evidence>